<feature type="region of interest" description="Disordered" evidence="1">
    <location>
        <begin position="103"/>
        <end position="128"/>
    </location>
</feature>
<evidence type="ECO:0000313" key="2">
    <source>
        <dbReference type="EMBL" id="EFP88341.2"/>
    </source>
</evidence>
<dbReference type="HOGENOM" id="CLU_1315960_0_0_1"/>
<dbReference type="InParanoid" id="E3KVK1"/>
<feature type="region of interest" description="Disordered" evidence="1">
    <location>
        <begin position="1"/>
        <end position="84"/>
    </location>
</feature>
<dbReference type="GeneID" id="10535813"/>
<dbReference type="PANTHER" id="PTHR35871">
    <property type="entry name" value="EXPRESSED PROTEIN"/>
    <property type="match status" value="1"/>
</dbReference>
<reference evidence="3" key="2">
    <citation type="journal article" date="2011" name="Proc. Natl. Acad. Sci. U.S.A.">
        <title>Obligate biotrophy features unraveled by the genomic analysis of rust fungi.</title>
        <authorList>
            <person name="Duplessis S."/>
            <person name="Cuomo C.A."/>
            <person name="Lin Y.-C."/>
            <person name="Aerts A."/>
            <person name="Tisserant E."/>
            <person name="Veneault-Fourrey C."/>
            <person name="Joly D.L."/>
            <person name="Hacquard S."/>
            <person name="Amselem J."/>
            <person name="Cantarel B.L."/>
            <person name="Chiu R."/>
            <person name="Coutinho P.M."/>
            <person name="Feau N."/>
            <person name="Field M."/>
            <person name="Frey P."/>
            <person name="Gelhaye E."/>
            <person name="Goldberg J."/>
            <person name="Grabherr M.G."/>
            <person name="Kodira C.D."/>
            <person name="Kohler A."/>
            <person name="Kuees U."/>
            <person name="Lindquist E.A."/>
            <person name="Lucas S.M."/>
            <person name="Mago R."/>
            <person name="Mauceli E."/>
            <person name="Morin E."/>
            <person name="Murat C."/>
            <person name="Pangilinan J.L."/>
            <person name="Park R."/>
            <person name="Pearson M."/>
            <person name="Quesneville H."/>
            <person name="Rouhier N."/>
            <person name="Sakthikumar S."/>
            <person name="Salamov A.A."/>
            <person name="Schmutz J."/>
            <person name="Selles B."/>
            <person name="Shapiro H."/>
            <person name="Tanguay P."/>
            <person name="Tuskan G.A."/>
            <person name="Henrissat B."/>
            <person name="Van de Peer Y."/>
            <person name="Rouze P."/>
            <person name="Ellis J.G."/>
            <person name="Dodds P.N."/>
            <person name="Schein J.E."/>
            <person name="Zhong S."/>
            <person name="Hamelin R.C."/>
            <person name="Grigoriev I.V."/>
            <person name="Szabo L.J."/>
            <person name="Martin F."/>
        </authorList>
    </citation>
    <scope>NUCLEOTIDE SEQUENCE [LARGE SCALE GENOMIC DNA]</scope>
    <source>
        <strain evidence="3">CRL 75-36-700-3 / race SCCL</strain>
    </source>
</reference>
<feature type="compositionally biased region" description="Basic residues" evidence="1">
    <location>
        <begin position="29"/>
        <end position="44"/>
    </location>
</feature>
<accession>E3KVK1</accession>
<dbReference type="EMBL" id="DS178313">
    <property type="protein sequence ID" value="EFP88341.2"/>
    <property type="molecule type" value="Genomic_DNA"/>
</dbReference>
<evidence type="ECO:0000256" key="1">
    <source>
        <dbReference type="SAM" id="MobiDB-lite"/>
    </source>
</evidence>
<name>E3KVK1_PUCGT</name>
<gene>
    <name evidence="2" type="ORF">PGTG_14425</name>
</gene>
<feature type="compositionally biased region" description="Low complexity" evidence="1">
    <location>
        <begin position="45"/>
        <end position="56"/>
    </location>
</feature>
<protein>
    <submittedName>
        <fullName evidence="2">Uncharacterized protein</fullName>
    </submittedName>
</protein>
<dbReference type="AlphaFoldDB" id="E3KVK1"/>
<evidence type="ECO:0000313" key="3">
    <source>
        <dbReference type="Proteomes" id="UP000008783"/>
    </source>
</evidence>
<feature type="compositionally biased region" description="Basic and acidic residues" evidence="1">
    <location>
        <begin position="17"/>
        <end position="28"/>
    </location>
</feature>
<sequence>MAVSNAEKGQRRRRRREAKEKDSEEVKKITRRKKSKQKQFRKKASSCSTHSGKSSSCAQPIPISNDDDNEINSQRIIPIPDSDKDEIEVANIDNCGAFESNKAQPSLCGSDIGSTHDEIPKHRPHIEDDGDVFEIYEKELEEQNRANDLVQYVEAALHDNTSDEEDLEIEDEPPNKMWSSLFGTALPIESRKKCLLKSGKSSYRQPVAN</sequence>
<reference key="1">
    <citation type="submission" date="2007-01" db="EMBL/GenBank/DDBJ databases">
        <title>The Genome Sequence of Puccinia graminis f. sp. tritici Strain CRL 75-36-700-3.</title>
        <authorList>
            <consortium name="The Broad Institute Genome Sequencing Platform"/>
            <person name="Birren B."/>
            <person name="Lander E."/>
            <person name="Galagan J."/>
            <person name="Nusbaum C."/>
            <person name="Devon K."/>
            <person name="Cuomo C."/>
            <person name="Jaffe D."/>
            <person name="Butler J."/>
            <person name="Alvarez P."/>
            <person name="Gnerre S."/>
            <person name="Grabherr M."/>
            <person name="Mauceli E."/>
            <person name="Brockman W."/>
            <person name="Young S."/>
            <person name="LaButti K."/>
            <person name="Sykes S."/>
            <person name="DeCaprio D."/>
            <person name="Crawford M."/>
            <person name="Koehrsen M."/>
            <person name="Engels R."/>
            <person name="Montgomery P."/>
            <person name="Pearson M."/>
            <person name="Howarth C."/>
            <person name="Larson L."/>
            <person name="White J."/>
            <person name="Zeng Q."/>
            <person name="Kodira C."/>
            <person name="Yandava C."/>
            <person name="Alvarado L."/>
            <person name="O'Leary S."/>
            <person name="Szabo L."/>
            <person name="Dean R."/>
            <person name="Schein J."/>
        </authorList>
    </citation>
    <scope>NUCLEOTIDE SEQUENCE</scope>
    <source>
        <strain>CRL 75-36-700-3</strain>
    </source>
</reference>
<keyword evidence="3" id="KW-1185">Reference proteome</keyword>
<proteinExistence type="predicted"/>
<feature type="compositionally biased region" description="Basic and acidic residues" evidence="1">
    <location>
        <begin position="114"/>
        <end position="127"/>
    </location>
</feature>
<dbReference type="Proteomes" id="UP000008783">
    <property type="component" value="Unassembled WGS sequence"/>
</dbReference>
<organism evidence="2 3">
    <name type="scientific">Puccinia graminis f. sp. tritici (strain CRL 75-36-700-3 / race SCCL)</name>
    <name type="common">Black stem rust fungus</name>
    <dbReference type="NCBI Taxonomy" id="418459"/>
    <lineage>
        <taxon>Eukaryota</taxon>
        <taxon>Fungi</taxon>
        <taxon>Dikarya</taxon>
        <taxon>Basidiomycota</taxon>
        <taxon>Pucciniomycotina</taxon>
        <taxon>Pucciniomycetes</taxon>
        <taxon>Pucciniales</taxon>
        <taxon>Pucciniaceae</taxon>
        <taxon>Puccinia</taxon>
    </lineage>
</organism>
<dbReference type="PANTHER" id="PTHR35871:SF1">
    <property type="entry name" value="CXC1-LIKE CYSTEINE CLUSTER ASSOCIATED WITH KDZ TRANSPOSASES DOMAIN-CONTAINING PROTEIN"/>
    <property type="match status" value="1"/>
</dbReference>
<dbReference type="VEuPathDB" id="FungiDB:PGTG_14425"/>
<dbReference type="KEGG" id="pgr:PGTG_14425"/>
<dbReference type="RefSeq" id="XP_003332760.2">
    <property type="nucleotide sequence ID" value="XM_003332712.2"/>
</dbReference>